<dbReference type="PANTHER" id="PTHR23426">
    <property type="entry name" value="FERREDOXIN/ADRENODOXIN"/>
    <property type="match status" value="1"/>
</dbReference>
<dbReference type="InterPro" id="IPR012675">
    <property type="entry name" value="Beta-grasp_dom_sf"/>
</dbReference>
<organism evidence="8 9">
    <name type="scientific">Streptomyces phaeochromogenes</name>
    <dbReference type="NCBI Taxonomy" id="1923"/>
    <lineage>
        <taxon>Bacteria</taxon>
        <taxon>Bacillati</taxon>
        <taxon>Actinomycetota</taxon>
        <taxon>Actinomycetes</taxon>
        <taxon>Kitasatosporales</taxon>
        <taxon>Streptomycetaceae</taxon>
        <taxon>Streptomyces</taxon>
        <taxon>Streptomyces phaeochromogenes group</taxon>
    </lineage>
</organism>
<keyword evidence="4" id="KW-0408">Iron</keyword>
<evidence type="ECO:0000256" key="6">
    <source>
        <dbReference type="ARBA" id="ARBA00034078"/>
    </source>
</evidence>
<evidence type="ECO:0000313" key="9">
    <source>
        <dbReference type="Proteomes" id="UP001340816"/>
    </source>
</evidence>
<gene>
    <name evidence="8" type="ORF">OHB35_44285</name>
</gene>
<reference evidence="8 9" key="1">
    <citation type="submission" date="2022-10" db="EMBL/GenBank/DDBJ databases">
        <title>The complete genomes of actinobacterial strains from the NBC collection.</title>
        <authorList>
            <person name="Joergensen T.S."/>
            <person name="Alvarez Arevalo M."/>
            <person name="Sterndorff E.B."/>
            <person name="Faurdal D."/>
            <person name="Vuksanovic O."/>
            <person name="Mourched A.-S."/>
            <person name="Charusanti P."/>
            <person name="Shaw S."/>
            <person name="Blin K."/>
            <person name="Weber T."/>
        </authorList>
    </citation>
    <scope>NUCLEOTIDE SEQUENCE [LARGE SCALE GENOMIC DNA]</scope>
    <source>
        <strain evidence="8 9">NBC 01752</strain>
    </source>
</reference>
<comment type="similarity">
    <text evidence="1">Belongs to the adrenodoxin/putidaredoxin family.</text>
</comment>
<proteinExistence type="inferred from homology"/>
<keyword evidence="9" id="KW-1185">Reference proteome</keyword>
<keyword evidence="5" id="KW-0411">Iron-sulfur</keyword>
<dbReference type="InterPro" id="IPR036010">
    <property type="entry name" value="2Fe-2S_ferredoxin-like_sf"/>
</dbReference>
<accession>A0ABZ1HM66</accession>
<dbReference type="InterPro" id="IPR001055">
    <property type="entry name" value="Adrenodoxin-like"/>
</dbReference>
<dbReference type="SUPFAM" id="SSF54292">
    <property type="entry name" value="2Fe-2S ferredoxin-like"/>
    <property type="match status" value="1"/>
</dbReference>
<dbReference type="RefSeq" id="WP_326761630.1">
    <property type="nucleotide sequence ID" value="NZ_CP109135.1"/>
</dbReference>
<dbReference type="Proteomes" id="UP001340816">
    <property type="component" value="Chromosome"/>
</dbReference>
<protein>
    <submittedName>
        <fullName evidence="8">(2Fe-2S)-binding protein</fullName>
    </submittedName>
</protein>
<evidence type="ECO:0000256" key="5">
    <source>
        <dbReference type="ARBA" id="ARBA00023014"/>
    </source>
</evidence>
<dbReference type="PROSITE" id="PS00814">
    <property type="entry name" value="ADX"/>
    <property type="match status" value="1"/>
</dbReference>
<dbReference type="PANTHER" id="PTHR23426:SF65">
    <property type="entry name" value="FERREDOXIN-2, MITOCHONDRIAL"/>
    <property type="match status" value="1"/>
</dbReference>
<dbReference type="Gene3D" id="3.10.20.30">
    <property type="match status" value="1"/>
</dbReference>
<evidence type="ECO:0000313" key="8">
    <source>
        <dbReference type="EMBL" id="WSD19694.1"/>
    </source>
</evidence>
<comment type="cofactor">
    <cofactor evidence="6">
        <name>[2Fe-2S] cluster</name>
        <dbReference type="ChEBI" id="CHEBI:190135"/>
    </cofactor>
</comment>
<dbReference type="CDD" id="cd00207">
    <property type="entry name" value="fer2"/>
    <property type="match status" value="1"/>
</dbReference>
<dbReference type="PROSITE" id="PS51085">
    <property type="entry name" value="2FE2S_FER_2"/>
    <property type="match status" value="1"/>
</dbReference>
<dbReference type="InterPro" id="IPR018298">
    <property type="entry name" value="Adrenodoxin_Fe-S_BS"/>
</dbReference>
<evidence type="ECO:0000256" key="2">
    <source>
        <dbReference type="ARBA" id="ARBA00022714"/>
    </source>
</evidence>
<evidence type="ECO:0000256" key="4">
    <source>
        <dbReference type="ARBA" id="ARBA00023004"/>
    </source>
</evidence>
<evidence type="ECO:0000256" key="1">
    <source>
        <dbReference type="ARBA" id="ARBA00010914"/>
    </source>
</evidence>
<name>A0ABZ1HM66_STRPH</name>
<dbReference type="InterPro" id="IPR001041">
    <property type="entry name" value="2Fe-2S_ferredoxin-type"/>
</dbReference>
<evidence type="ECO:0000256" key="3">
    <source>
        <dbReference type="ARBA" id="ARBA00022723"/>
    </source>
</evidence>
<sequence>MPKVAYVHPDGSRDVLDVSEGTSVMQAAVARGIDGITGECGGSAMCATCHVYVDAEPSHAQHLPPVGADEDEMLDCTACPRAPDSRLSCQLVVTAALDGLVVRLPGHQR</sequence>
<feature type="domain" description="2Fe-2S ferredoxin-type" evidence="7">
    <location>
        <begin position="2"/>
        <end position="108"/>
    </location>
</feature>
<dbReference type="Pfam" id="PF00111">
    <property type="entry name" value="Fer2"/>
    <property type="match status" value="1"/>
</dbReference>
<dbReference type="EMBL" id="CP109135">
    <property type="protein sequence ID" value="WSD19694.1"/>
    <property type="molecule type" value="Genomic_DNA"/>
</dbReference>
<keyword evidence="3" id="KW-0479">Metal-binding</keyword>
<keyword evidence="2" id="KW-0001">2Fe-2S</keyword>
<evidence type="ECO:0000259" key="7">
    <source>
        <dbReference type="PROSITE" id="PS51085"/>
    </source>
</evidence>